<accession>A0ABX7PWI2</accession>
<evidence type="ECO:0000259" key="3">
    <source>
        <dbReference type="Pfam" id="PF14237"/>
    </source>
</evidence>
<gene>
    <name evidence="4" type="ORF">EM20IM_01230</name>
</gene>
<keyword evidence="2" id="KW-1133">Transmembrane helix</keyword>
<protein>
    <submittedName>
        <fullName evidence="4">DUF4339 domain-containing protein</fullName>
    </submittedName>
</protein>
<evidence type="ECO:0000256" key="1">
    <source>
        <dbReference type="SAM" id="MobiDB-lite"/>
    </source>
</evidence>
<feature type="transmembrane region" description="Helical" evidence="2">
    <location>
        <begin position="242"/>
        <end position="268"/>
    </location>
</feature>
<organism evidence="4 5">
    <name type="scientific">Candidatus Methylacidiphilum infernorum</name>
    <dbReference type="NCBI Taxonomy" id="511746"/>
    <lineage>
        <taxon>Bacteria</taxon>
        <taxon>Pseudomonadati</taxon>
        <taxon>Verrucomicrobiota</taxon>
        <taxon>Methylacidiphilae</taxon>
        <taxon>Methylacidiphilales</taxon>
        <taxon>Methylacidiphilaceae</taxon>
        <taxon>Methylacidiphilum (ex Ratnadevi et al. 2023)</taxon>
    </lineage>
</organism>
<dbReference type="InterPro" id="IPR025640">
    <property type="entry name" value="GYF_2"/>
</dbReference>
<dbReference type="Pfam" id="PF14237">
    <property type="entry name" value="GYF_2"/>
    <property type="match status" value="1"/>
</dbReference>
<evidence type="ECO:0000256" key="2">
    <source>
        <dbReference type="SAM" id="Phobius"/>
    </source>
</evidence>
<dbReference type="EMBL" id="CP065956">
    <property type="protein sequence ID" value="QSR87018.1"/>
    <property type="molecule type" value="Genomic_DNA"/>
</dbReference>
<name>A0ABX7PWI2_9BACT</name>
<keyword evidence="2" id="KW-0812">Transmembrane</keyword>
<feature type="region of interest" description="Disordered" evidence="1">
    <location>
        <begin position="55"/>
        <end position="84"/>
    </location>
</feature>
<keyword evidence="2" id="KW-0472">Membrane</keyword>
<dbReference type="Proteomes" id="UP000663088">
    <property type="component" value="Chromosome"/>
</dbReference>
<evidence type="ECO:0000313" key="5">
    <source>
        <dbReference type="Proteomes" id="UP000663088"/>
    </source>
</evidence>
<proteinExistence type="predicted"/>
<dbReference type="RefSeq" id="WP_206847470.1">
    <property type="nucleotide sequence ID" value="NZ_CP065956.1"/>
</dbReference>
<reference evidence="4 5" key="1">
    <citation type="submission" date="2020-12" db="EMBL/GenBank/DDBJ databases">
        <authorList>
            <person name="Awala S.I."/>
            <person name="Gwak J.-H."/>
            <person name="Kim S.-J."/>
            <person name="Rhee S.-K."/>
        </authorList>
    </citation>
    <scope>NUCLEOTIDE SEQUENCE [LARGE SCALE GENOMIC DNA]</scope>
    <source>
        <strain evidence="4 5">IT5</strain>
    </source>
</reference>
<keyword evidence="5" id="KW-1185">Reference proteome</keyword>
<feature type="domain" description="GYF" evidence="3">
    <location>
        <begin position="4"/>
        <end position="48"/>
    </location>
</feature>
<evidence type="ECO:0000313" key="4">
    <source>
        <dbReference type="EMBL" id="QSR87018.1"/>
    </source>
</evidence>
<sequence length="474" mass="54930">MEIFIVLSGKKEGPYSMDEVLQLLEKGTINTQTLAWRKGLKDWEPLGKLIQEVQEAEQKGSSPDKEKNVQKEEPLIQGKIPGKEPKTDPLIQLLKSSEQVEAWMGQELANFGLQVNPTKSHPLEPKVWLEYQLEFPHPNSQELTARSSARFQFVYTPFRQFEQEVRLSLSIMGQTKHFCVVDLTQEHIKQIVKTLLLKFPDPSSPFSLCHFHQKRAFPWQLWLTPNKITRIQPINTVNWARLLWIIGLLFIPYYGVGFLILLSGWFLYQSAFHNGYYVIRSAWPSFAPLIPKNLILRSLVLKSKATELSQIKEFLEKEYAQNLSLSVEPLPSDYTFFLHRQNRIYYKRDQSFGFIELAPQKEDLRITVAAYENSGAWKEKAVGYGKDLLTHSFCVLVEPKETIITGDLQKFALEAYTLAHSLYIHVVQAIEKLYERPILSLDVYQECDFQKYEVNKEASLVDLLKSGSRWIFPL</sequence>
<feature type="compositionally biased region" description="Basic and acidic residues" evidence="1">
    <location>
        <begin position="56"/>
        <end position="74"/>
    </location>
</feature>